<dbReference type="EMBL" id="CP097504">
    <property type="protein sequence ID" value="URD90734.1"/>
    <property type="molecule type" value="Genomic_DNA"/>
</dbReference>
<proteinExistence type="predicted"/>
<dbReference type="AlphaFoldDB" id="A0A9E7JS94"/>
<dbReference type="Pfam" id="PF22936">
    <property type="entry name" value="Pol_BBD"/>
    <property type="match status" value="1"/>
</dbReference>
<evidence type="ECO:0000313" key="2">
    <source>
        <dbReference type="EMBL" id="URD90734.1"/>
    </source>
</evidence>
<accession>A0A9E7JS94</accession>
<dbReference type="OrthoDB" id="679404at2759"/>
<organism evidence="2 3">
    <name type="scientific">Musa troglodytarum</name>
    <name type="common">fe'i banana</name>
    <dbReference type="NCBI Taxonomy" id="320322"/>
    <lineage>
        <taxon>Eukaryota</taxon>
        <taxon>Viridiplantae</taxon>
        <taxon>Streptophyta</taxon>
        <taxon>Embryophyta</taxon>
        <taxon>Tracheophyta</taxon>
        <taxon>Spermatophyta</taxon>
        <taxon>Magnoliopsida</taxon>
        <taxon>Liliopsida</taxon>
        <taxon>Zingiberales</taxon>
        <taxon>Musaceae</taxon>
        <taxon>Musa</taxon>
    </lineage>
</organism>
<evidence type="ECO:0000259" key="1">
    <source>
        <dbReference type="Pfam" id="PF22936"/>
    </source>
</evidence>
<feature type="domain" description="Retrovirus-related Pol polyprotein from transposon TNT 1-94-like beta-barrel" evidence="1">
    <location>
        <begin position="231"/>
        <end position="278"/>
    </location>
</feature>
<keyword evidence="3" id="KW-1185">Reference proteome</keyword>
<dbReference type="PANTHER" id="PTHR11439:SF496">
    <property type="entry name" value="RNA-DIRECTED DNA POLYMERASE"/>
    <property type="match status" value="1"/>
</dbReference>
<dbReference type="PANTHER" id="PTHR11439">
    <property type="entry name" value="GAG-POL-RELATED RETROTRANSPOSON"/>
    <property type="match status" value="1"/>
</dbReference>
<dbReference type="CDD" id="cd09272">
    <property type="entry name" value="RNase_HI_RT_Ty1"/>
    <property type="match status" value="1"/>
</dbReference>
<gene>
    <name evidence="2" type="ORF">MUK42_05108</name>
</gene>
<name>A0A9E7JS94_9LILI</name>
<dbReference type="InterPro" id="IPR054722">
    <property type="entry name" value="PolX-like_BBD"/>
</dbReference>
<evidence type="ECO:0000313" key="3">
    <source>
        <dbReference type="Proteomes" id="UP001055439"/>
    </source>
</evidence>
<reference evidence="2" key="1">
    <citation type="submission" date="2022-05" db="EMBL/GenBank/DDBJ databases">
        <title>The Musa troglodytarum L. genome provides insights into the mechanism of non-climacteric behaviour and enrichment of carotenoids.</title>
        <authorList>
            <person name="Wang J."/>
        </authorList>
    </citation>
    <scope>NUCLEOTIDE SEQUENCE</scope>
    <source>
        <tissue evidence="2">Leaf</tissue>
    </source>
</reference>
<sequence>MKIRPYFQMWLGSSLRVEGYTGSSFQSDVDDSKSNSGYLFTMNGGAVCWKSFKQDTTVDSTIEAEYIVAVEATKEGVWMKKFITDLGVMSSSEELISLNYDKYRAITQIREPGSHQKCSEETPGRLLDFTTILASSDELLWRAPIFLDELSELLTNFPVNFRRTLRKKSGHFKNECPQAKKKQFKKKKALKATWDDSSDSEVEEASNKEEANFALMTLGEETNSQARSKKWYLDSGCSRHMIGDPSHFSMLTSKEEGYVTFGDNNKSKIIGKGTIGANRAPTGLNWALNRAHSAFVEWARRLNRLAWGGGTAPVARLGGSIAWLGWWHRPCCVSLPD</sequence>
<dbReference type="Proteomes" id="UP001055439">
    <property type="component" value="Chromosome 2"/>
</dbReference>
<protein>
    <submittedName>
        <fullName evidence="2">Retrotransposon protein</fullName>
    </submittedName>
</protein>